<dbReference type="InterPro" id="IPR029058">
    <property type="entry name" value="AB_hydrolase_fold"/>
</dbReference>
<dbReference type="PANTHER" id="PTHR43798">
    <property type="entry name" value="MONOACYLGLYCEROL LIPASE"/>
    <property type="match status" value="1"/>
</dbReference>
<name>A0ABX8H4H6_9BACT</name>
<protein>
    <submittedName>
        <fullName evidence="2">Alpha/beta fold hydrolase</fullName>
    </submittedName>
</protein>
<evidence type="ECO:0000259" key="1">
    <source>
        <dbReference type="Pfam" id="PF00561"/>
    </source>
</evidence>
<dbReference type="PANTHER" id="PTHR43798:SF24">
    <property type="entry name" value="CIS-3-ALKYL-4-ALKYLOXETAN-2-ONE DECARBOXYLASE"/>
    <property type="match status" value="1"/>
</dbReference>
<dbReference type="EMBL" id="CP076130">
    <property type="protein sequence ID" value="QWG10564.1"/>
    <property type="molecule type" value="Genomic_DNA"/>
</dbReference>
<dbReference type="PRINTS" id="PR00111">
    <property type="entry name" value="ABHYDROLASE"/>
</dbReference>
<geneLocation type="plasmid" evidence="2 3">
    <name>p1</name>
</geneLocation>
<keyword evidence="2" id="KW-0614">Plasmid</keyword>
<keyword evidence="3" id="KW-1185">Reference proteome</keyword>
<dbReference type="InterPro" id="IPR000073">
    <property type="entry name" value="AB_hydrolase_1"/>
</dbReference>
<dbReference type="InterPro" id="IPR050266">
    <property type="entry name" value="AB_hydrolase_sf"/>
</dbReference>
<dbReference type="SUPFAM" id="SSF53474">
    <property type="entry name" value="alpha/beta-Hydrolases"/>
    <property type="match status" value="1"/>
</dbReference>
<dbReference type="GO" id="GO:0016787">
    <property type="term" value="F:hydrolase activity"/>
    <property type="evidence" value="ECO:0007669"/>
    <property type="project" value="UniProtKB-KW"/>
</dbReference>
<organism evidence="2 3">
    <name type="scientific">Flammeovirga kamogawensis</name>
    <dbReference type="NCBI Taxonomy" id="373891"/>
    <lineage>
        <taxon>Bacteria</taxon>
        <taxon>Pseudomonadati</taxon>
        <taxon>Bacteroidota</taxon>
        <taxon>Cytophagia</taxon>
        <taxon>Cytophagales</taxon>
        <taxon>Flammeovirgaceae</taxon>
        <taxon>Flammeovirga</taxon>
    </lineage>
</organism>
<keyword evidence="2" id="KW-0378">Hydrolase</keyword>
<dbReference type="PRINTS" id="PR00412">
    <property type="entry name" value="EPOXHYDRLASE"/>
</dbReference>
<dbReference type="RefSeq" id="WP_144077059.1">
    <property type="nucleotide sequence ID" value="NZ_CP076130.1"/>
</dbReference>
<dbReference type="InterPro" id="IPR000639">
    <property type="entry name" value="Epox_hydrolase-like"/>
</dbReference>
<dbReference type="Pfam" id="PF00561">
    <property type="entry name" value="Abhydrolase_1"/>
    <property type="match status" value="1"/>
</dbReference>
<reference evidence="2 3" key="1">
    <citation type="submission" date="2021-05" db="EMBL/GenBank/DDBJ databases">
        <title>Comparative genomic studies on the polysaccharide-degrading batcterial strains of the Flammeovirga genus.</title>
        <authorList>
            <person name="Zewei F."/>
            <person name="Zheng Z."/>
            <person name="Yu L."/>
            <person name="Ruyue G."/>
            <person name="Yanhong M."/>
            <person name="Yuanyuan C."/>
            <person name="Jingyan G."/>
            <person name="Wenjun H."/>
        </authorList>
    </citation>
    <scope>NUCLEOTIDE SEQUENCE [LARGE SCALE GENOMIC DNA]</scope>
    <source>
        <strain evidence="2 3">YS10</strain>
        <plasmid evidence="2 3">p1</plasmid>
    </source>
</reference>
<evidence type="ECO:0000313" key="2">
    <source>
        <dbReference type="EMBL" id="QWG10564.1"/>
    </source>
</evidence>
<feature type="domain" description="AB hydrolase-1" evidence="1">
    <location>
        <begin position="43"/>
        <end position="282"/>
    </location>
</feature>
<dbReference type="Proteomes" id="UP000682802">
    <property type="component" value="Plasmid p1"/>
</dbReference>
<proteinExistence type="predicted"/>
<dbReference type="Gene3D" id="3.40.50.1820">
    <property type="entry name" value="alpha/beta hydrolase"/>
    <property type="match status" value="1"/>
</dbReference>
<evidence type="ECO:0000313" key="3">
    <source>
        <dbReference type="Proteomes" id="UP000682802"/>
    </source>
</evidence>
<gene>
    <name evidence="2" type="ORF">KM029_24585</name>
</gene>
<sequence length="292" mass="34309">MNLSTQKITEKKWLDRKEYPFESNYIKLPVGNMHYLDVGEGDPIVMVHGNPGWSFEFRKIIKEMSKTNRCIAVDHIGFGLSDKPYDWDYLPSKHAENLEMLLDSLDLKNITLVVNDWGGPIGLSYAIKHPEKIKKIVVMNSWMWSVENEDHFQKFSQFMGGPIGKFLTKNFNFFGKIALKTVLGDKIKLSKHIHKHFYAHLETKEDRKGCYVFPKQIIEASDWFNSLWEQRDKIMDIPMVILWGMKDTAFREVELNYWIDNWKNPEVIKLERVGHFPQEEDPESLIKVLKEA</sequence>
<accession>A0ABX8H4H6</accession>